<evidence type="ECO:0000313" key="1">
    <source>
        <dbReference type="EMBL" id="BAY81084.1"/>
    </source>
</evidence>
<name>A0A1Z4LIR9_9CYAN</name>
<dbReference type="AlphaFoldDB" id="A0A1Z4LIR9"/>
<accession>A0A1Z4LIR9</accession>
<dbReference type="OrthoDB" id="507636at2"/>
<proteinExistence type="predicted"/>
<keyword evidence="2" id="KW-1185">Reference proteome</keyword>
<reference evidence="1 2" key="1">
    <citation type="submission" date="2017-06" db="EMBL/GenBank/DDBJ databases">
        <title>Genome sequencing of cyanobaciteial culture collection at National Institute for Environmental Studies (NIES).</title>
        <authorList>
            <person name="Hirose Y."/>
            <person name="Shimura Y."/>
            <person name="Fujisawa T."/>
            <person name="Nakamura Y."/>
            <person name="Kawachi M."/>
        </authorList>
    </citation>
    <scope>NUCLEOTIDE SEQUENCE [LARGE SCALE GENOMIC DNA]</scope>
    <source>
        <strain evidence="1 2">NIES-267</strain>
    </source>
</reference>
<dbReference type="EMBL" id="AP018227">
    <property type="protein sequence ID" value="BAY81084.1"/>
    <property type="molecule type" value="Genomic_DNA"/>
</dbReference>
<gene>
    <name evidence="1" type="ORF">NIES267_05490</name>
</gene>
<dbReference type="Proteomes" id="UP000218418">
    <property type="component" value="Chromosome"/>
</dbReference>
<sequence>MNTSTTQILATLEVLLQEEIICRLRHNDISEWQPFYWESSVKGEFNFISLLYSQGWMRNTDIEIAIQNWQEIEEMGVPTPGGENFYAECVFEDEEDEVDRKSPQFQQRKNYYQQLSKFLKSNLYDLEVYEFSCWAEYSCFAIVGQILDNENWICVTSTVPKETPDFNNIIVTENNPEVFIAQAKSNLESQIDKILEFLTPVLTYGHYDGGYEQTYHHQIIYQTASNKQIALKNALIKSSFLQIGEFQTFYPDNGDYIFQDYSGEEEGEELYQKYQNLNSFLKTKFPKSILYTFRFWNYIQLFIVSESTENDPVGLRLSSEFDYNP</sequence>
<organism evidence="1 2">
    <name type="scientific">Calothrix parasitica NIES-267</name>
    <dbReference type="NCBI Taxonomy" id="1973488"/>
    <lineage>
        <taxon>Bacteria</taxon>
        <taxon>Bacillati</taxon>
        <taxon>Cyanobacteriota</taxon>
        <taxon>Cyanophyceae</taxon>
        <taxon>Nostocales</taxon>
        <taxon>Calotrichaceae</taxon>
        <taxon>Calothrix</taxon>
    </lineage>
</organism>
<evidence type="ECO:0000313" key="2">
    <source>
        <dbReference type="Proteomes" id="UP000218418"/>
    </source>
</evidence>
<protein>
    <submittedName>
        <fullName evidence="1">Uncharacterized protein</fullName>
    </submittedName>
</protein>
<dbReference type="Gene3D" id="3.40.1460.10">
    <property type="entry name" value="Nuclease A inhibitor-like"/>
    <property type="match status" value="2"/>
</dbReference>